<comment type="caution">
    <text evidence="11">The sequence shown here is derived from an EMBL/GenBank/DDBJ whole genome shotgun (WGS) entry which is preliminary data.</text>
</comment>
<evidence type="ECO:0000256" key="3">
    <source>
        <dbReference type="ARBA" id="ARBA00022730"/>
    </source>
</evidence>
<dbReference type="EMBL" id="JANBPU010000091">
    <property type="protein sequence ID" value="KAJ1916796.1"/>
    <property type="molecule type" value="Genomic_DNA"/>
</dbReference>
<protein>
    <recommendedName>
        <fullName evidence="7">Large ribosomal subunit protein uL11m</fullName>
    </recommendedName>
</protein>
<evidence type="ECO:0000256" key="4">
    <source>
        <dbReference type="ARBA" id="ARBA00022884"/>
    </source>
</evidence>
<evidence type="ECO:0000256" key="2">
    <source>
        <dbReference type="ARBA" id="ARBA00022481"/>
    </source>
</evidence>
<accession>A0A9W8DSR2</accession>
<dbReference type="Gene3D" id="3.30.1550.10">
    <property type="entry name" value="Ribosomal protein L11/L12, N-terminal domain"/>
    <property type="match status" value="1"/>
</dbReference>
<evidence type="ECO:0000259" key="10">
    <source>
        <dbReference type="Pfam" id="PF03946"/>
    </source>
</evidence>
<dbReference type="InterPro" id="IPR000911">
    <property type="entry name" value="Ribosomal_uL11"/>
</dbReference>
<dbReference type="PANTHER" id="PTHR11661:SF1">
    <property type="entry name" value="LARGE RIBOSOMAL SUBUNIT PROTEIN UL11M"/>
    <property type="match status" value="1"/>
</dbReference>
<dbReference type="HAMAP" id="MF_00736">
    <property type="entry name" value="Ribosomal_uL11"/>
    <property type="match status" value="1"/>
</dbReference>
<evidence type="ECO:0000313" key="12">
    <source>
        <dbReference type="Proteomes" id="UP001150538"/>
    </source>
</evidence>
<dbReference type="InterPro" id="IPR036796">
    <property type="entry name" value="Ribosomal_uL11_N_sf"/>
</dbReference>
<dbReference type="NCBIfam" id="TIGR01632">
    <property type="entry name" value="L11_bact"/>
    <property type="match status" value="1"/>
</dbReference>
<dbReference type="SUPFAM" id="SSF54747">
    <property type="entry name" value="Ribosomal L11/L12e N-terminal domain"/>
    <property type="match status" value="1"/>
</dbReference>
<keyword evidence="5 8" id="KW-0689">Ribosomal protein</keyword>
<dbReference type="InterPro" id="IPR036769">
    <property type="entry name" value="Ribosomal_uL11_C_sf"/>
</dbReference>
<keyword evidence="4" id="KW-0694">RNA-binding</keyword>
<dbReference type="GO" id="GO:0005762">
    <property type="term" value="C:mitochondrial large ribosomal subunit"/>
    <property type="evidence" value="ECO:0007669"/>
    <property type="project" value="TreeGrafter"/>
</dbReference>
<dbReference type="OrthoDB" id="1091498at2759"/>
<dbReference type="InterPro" id="IPR006519">
    <property type="entry name" value="Ribosomal_uL11_bac-typ"/>
</dbReference>
<sequence>MSKKGSAASILKLVVPSGKATPSPPVGPALGQRGVKSMDFCKQFNDRTKHLLPEIPIPTVITITPDRKFTFVTKSPPTSWLLKNATGIKKGSGKTGKETLGSLSLKHIYEIACIKQKDDHLSHLDLQSICKAVIASAGSIGIKVVP</sequence>
<dbReference type="InterPro" id="IPR020784">
    <property type="entry name" value="Ribosomal_uL11_N"/>
</dbReference>
<dbReference type="FunFam" id="1.10.10.250:FF:000003">
    <property type="entry name" value="Mitochondrial ribosomal protein L11"/>
    <property type="match status" value="1"/>
</dbReference>
<dbReference type="FunFam" id="3.30.1550.10:FF:000006">
    <property type="entry name" value="50S ribosomal protein L11"/>
    <property type="match status" value="1"/>
</dbReference>
<evidence type="ECO:0000256" key="8">
    <source>
        <dbReference type="RuleBase" id="RU003978"/>
    </source>
</evidence>
<evidence type="ECO:0000256" key="7">
    <source>
        <dbReference type="ARBA" id="ARBA00040104"/>
    </source>
</evidence>
<comment type="similarity">
    <text evidence="1 8">Belongs to the universal ribosomal protein uL11 family.</text>
</comment>
<evidence type="ECO:0000256" key="1">
    <source>
        <dbReference type="ARBA" id="ARBA00010537"/>
    </source>
</evidence>
<dbReference type="Gene3D" id="1.10.10.250">
    <property type="entry name" value="Ribosomal protein L11, C-terminal domain"/>
    <property type="match status" value="1"/>
</dbReference>
<reference evidence="11" key="1">
    <citation type="submission" date="2022-07" db="EMBL/GenBank/DDBJ databases">
        <title>Phylogenomic reconstructions and comparative analyses of Kickxellomycotina fungi.</title>
        <authorList>
            <person name="Reynolds N.K."/>
            <person name="Stajich J.E."/>
            <person name="Barry K."/>
            <person name="Grigoriev I.V."/>
            <person name="Crous P."/>
            <person name="Smith M.E."/>
        </authorList>
    </citation>
    <scope>NUCLEOTIDE SEQUENCE</scope>
    <source>
        <strain evidence="11">NBRC 100468</strain>
    </source>
</reference>
<dbReference type="GO" id="GO:0003735">
    <property type="term" value="F:structural constituent of ribosome"/>
    <property type="evidence" value="ECO:0007669"/>
    <property type="project" value="InterPro"/>
</dbReference>
<evidence type="ECO:0000313" key="11">
    <source>
        <dbReference type="EMBL" id="KAJ1916796.1"/>
    </source>
</evidence>
<dbReference type="Proteomes" id="UP001150538">
    <property type="component" value="Unassembled WGS sequence"/>
</dbReference>
<evidence type="ECO:0000256" key="5">
    <source>
        <dbReference type="ARBA" id="ARBA00022980"/>
    </source>
</evidence>
<organism evidence="11 12">
    <name type="scientific">Mycoemilia scoparia</name>
    <dbReference type="NCBI Taxonomy" id="417184"/>
    <lineage>
        <taxon>Eukaryota</taxon>
        <taxon>Fungi</taxon>
        <taxon>Fungi incertae sedis</taxon>
        <taxon>Zoopagomycota</taxon>
        <taxon>Kickxellomycotina</taxon>
        <taxon>Kickxellomycetes</taxon>
        <taxon>Kickxellales</taxon>
        <taxon>Kickxellaceae</taxon>
        <taxon>Mycoemilia</taxon>
    </lineage>
</organism>
<dbReference type="GO" id="GO:0006412">
    <property type="term" value="P:translation"/>
    <property type="evidence" value="ECO:0007669"/>
    <property type="project" value="InterPro"/>
</dbReference>
<gene>
    <name evidence="11" type="primary">MRPL19</name>
    <name evidence="11" type="ORF">H4219_003572</name>
</gene>
<dbReference type="InterPro" id="IPR020783">
    <property type="entry name" value="Ribosomal_uL11_C"/>
</dbReference>
<proteinExistence type="inferred from homology"/>
<name>A0A9W8DSR2_9FUNG</name>
<keyword evidence="12" id="KW-1185">Reference proteome</keyword>
<dbReference type="Pfam" id="PF00298">
    <property type="entry name" value="Ribosomal_L11"/>
    <property type="match status" value="1"/>
</dbReference>
<dbReference type="GO" id="GO:0070180">
    <property type="term" value="F:large ribosomal subunit rRNA binding"/>
    <property type="evidence" value="ECO:0007669"/>
    <property type="project" value="TreeGrafter"/>
</dbReference>
<evidence type="ECO:0000256" key="6">
    <source>
        <dbReference type="ARBA" id="ARBA00023274"/>
    </source>
</evidence>
<keyword evidence="2" id="KW-0488">Methylation</keyword>
<feature type="domain" description="Large ribosomal subunit protein uL11 C-terminal" evidence="9">
    <location>
        <begin position="74"/>
        <end position="144"/>
    </location>
</feature>
<feature type="domain" description="Large ribosomal subunit protein uL11 N-terminal" evidence="10">
    <location>
        <begin position="11"/>
        <end position="69"/>
    </location>
</feature>
<dbReference type="PANTHER" id="PTHR11661">
    <property type="entry name" value="60S RIBOSOMAL PROTEIN L12"/>
    <property type="match status" value="1"/>
</dbReference>
<keyword evidence="3" id="KW-0699">rRNA-binding</keyword>
<evidence type="ECO:0000259" key="9">
    <source>
        <dbReference type="Pfam" id="PF00298"/>
    </source>
</evidence>
<dbReference type="SUPFAM" id="SSF46906">
    <property type="entry name" value="Ribosomal protein L11, C-terminal domain"/>
    <property type="match status" value="1"/>
</dbReference>
<dbReference type="Pfam" id="PF03946">
    <property type="entry name" value="Ribosomal_L11_N"/>
    <property type="match status" value="1"/>
</dbReference>
<keyword evidence="6 8" id="KW-0687">Ribonucleoprotein</keyword>
<dbReference type="SMART" id="SM00649">
    <property type="entry name" value="RL11"/>
    <property type="match status" value="1"/>
</dbReference>
<dbReference type="AlphaFoldDB" id="A0A9W8DSR2"/>
<dbReference type="CDD" id="cd00349">
    <property type="entry name" value="Ribosomal_L11"/>
    <property type="match status" value="1"/>
</dbReference>